<keyword evidence="10" id="KW-1185">Reference proteome</keyword>
<evidence type="ECO:0000259" key="7">
    <source>
        <dbReference type="Pfam" id="PF13193"/>
    </source>
</evidence>
<dbReference type="OrthoDB" id="1706066at2759"/>
<evidence type="ECO:0000256" key="5">
    <source>
        <dbReference type="RuleBase" id="RU361147"/>
    </source>
</evidence>
<dbReference type="InterPro" id="IPR032387">
    <property type="entry name" value="ACAS_N"/>
</dbReference>
<dbReference type="GO" id="GO:0003987">
    <property type="term" value="F:acetate-CoA ligase activity"/>
    <property type="evidence" value="ECO:0007669"/>
    <property type="project" value="UniProtKB-UniRule"/>
</dbReference>
<evidence type="ECO:0000256" key="1">
    <source>
        <dbReference type="ARBA" id="ARBA00006432"/>
    </source>
</evidence>
<evidence type="ECO:0000313" key="9">
    <source>
        <dbReference type="EMBL" id="GBF92828.1"/>
    </source>
</evidence>
<dbReference type="SUPFAM" id="SSF56801">
    <property type="entry name" value="Acetyl-CoA synthetase-like"/>
    <property type="match status" value="1"/>
</dbReference>
<feature type="domain" description="Acetyl-coenzyme A synthetase N-terminal" evidence="8">
    <location>
        <begin position="90"/>
        <end position="150"/>
    </location>
</feature>
<keyword evidence="4 5" id="KW-0067">ATP-binding</keyword>
<dbReference type="CDD" id="cd05966">
    <property type="entry name" value="ACS"/>
    <property type="match status" value="1"/>
</dbReference>
<evidence type="ECO:0000256" key="4">
    <source>
        <dbReference type="ARBA" id="ARBA00022840"/>
    </source>
</evidence>
<evidence type="ECO:0000259" key="8">
    <source>
        <dbReference type="Pfam" id="PF16177"/>
    </source>
</evidence>
<dbReference type="InterPro" id="IPR025110">
    <property type="entry name" value="AMP-bd_C"/>
</dbReference>
<dbReference type="FunFam" id="3.30.300.30:FF:000004">
    <property type="entry name" value="Acetyl-coenzyme A synthetase"/>
    <property type="match status" value="1"/>
</dbReference>
<evidence type="ECO:0000256" key="3">
    <source>
        <dbReference type="ARBA" id="ARBA00022741"/>
    </source>
</evidence>
<dbReference type="GO" id="GO:0019427">
    <property type="term" value="P:acetyl-CoA biosynthetic process from acetate"/>
    <property type="evidence" value="ECO:0007669"/>
    <property type="project" value="InterPro"/>
</dbReference>
<comment type="similarity">
    <text evidence="1 5">Belongs to the ATP-dependent AMP-binding enzyme family.</text>
</comment>
<feature type="domain" description="AMP-binding enzyme C-terminal" evidence="7">
    <location>
        <begin position="607"/>
        <end position="685"/>
    </location>
</feature>
<dbReference type="EMBL" id="BDRX01000035">
    <property type="protein sequence ID" value="GBF92828.1"/>
    <property type="molecule type" value="Genomic_DNA"/>
</dbReference>
<dbReference type="Pfam" id="PF00501">
    <property type="entry name" value="AMP-binding"/>
    <property type="match status" value="1"/>
</dbReference>
<comment type="caution">
    <text evidence="9">The sequence shown here is derived from an EMBL/GenBank/DDBJ whole genome shotgun (WGS) entry which is preliminary data.</text>
</comment>
<comment type="catalytic activity">
    <reaction evidence="5">
        <text>acetate + ATP + CoA = acetyl-CoA + AMP + diphosphate</text>
        <dbReference type="Rhea" id="RHEA:23176"/>
        <dbReference type="ChEBI" id="CHEBI:30089"/>
        <dbReference type="ChEBI" id="CHEBI:30616"/>
        <dbReference type="ChEBI" id="CHEBI:33019"/>
        <dbReference type="ChEBI" id="CHEBI:57287"/>
        <dbReference type="ChEBI" id="CHEBI:57288"/>
        <dbReference type="ChEBI" id="CHEBI:456215"/>
        <dbReference type="EC" id="6.2.1.1"/>
    </reaction>
</comment>
<dbReference type="GO" id="GO:0005524">
    <property type="term" value="F:ATP binding"/>
    <property type="evidence" value="ECO:0007669"/>
    <property type="project" value="UniProtKB-UniRule"/>
</dbReference>
<dbReference type="NCBIfam" id="TIGR02188">
    <property type="entry name" value="Ac_CoA_lig_AcsA"/>
    <property type="match status" value="1"/>
</dbReference>
<dbReference type="PROSITE" id="PS00455">
    <property type="entry name" value="AMP_BINDING"/>
    <property type="match status" value="1"/>
</dbReference>
<dbReference type="InterPro" id="IPR045851">
    <property type="entry name" value="AMP-bd_C_sf"/>
</dbReference>
<protein>
    <recommendedName>
        <fullName evidence="5">Acetyl-coenzyme A synthetase</fullName>
        <ecNumber evidence="5">6.2.1.1</ecNumber>
    </recommendedName>
</protein>
<feature type="domain" description="AMP-dependent synthetase/ligase" evidence="6">
    <location>
        <begin position="156"/>
        <end position="545"/>
    </location>
</feature>
<evidence type="ECO:0000313" key="10">
    <source>
        <dbReference type="Proteomes" id="UP000247498"/>
    </source>
</evidence>
<sequence>MLMNKFGASAAPCRAGEARRAVRAADCGRARRARVAGAARPRPAVARSVPDKTVAAAAVEVVEGHHVDVVPHVPSNYPHFTPFIENVEQYRAMYKRSIEDPDGFWGEIAEEFHWERKWEEKHTSWNFDVRKGPIHIEWFKGGLTNICYNALDRHVQEGNGDRPCFLWEGNEPSDDSVMSYKQVLDEVCRMANYLRSLGVGKGDAVSIYMPMVCELPIAMLACARIGAVHSVVFGGFSAEALAGRIADCKAKVLITSSGVMRGNKKIDLKGIADRGVELAAKEGHEVPTVIVREIKHAVPRKDTKVVEGRDVWWEDAVAGQSTEAEVEWVEADHPLFLLYTSGSTGNPKGVVHCTGGYMVYTYTTTKYVFNMQEGDVYWCTADCGWITGHSYLTYGPLLVGATQVVFEGVPTYPGPDRCWQVVDKYKVKQFYTAPTAIRSLMRSGDLYVKEHGRDSLRILGSVGEPINPEAWRWYHDVVGDGRCPVVDTWWQTETGGHMIAPLPNVWRQKPGSATLPFFGVLPVLVDEKGNELEGEAEGMLCIKQAWPSCLRTVYGDHERYQTNYFAPFPGYYFSGDGARRDADGYFWITGRVDDVINVSGHRIGTAEVESALVAHPKCAEAAVVGYEHPIKGQGIYAYVTLMEGVHQSEDLRRELVASVRSTIGAFAAPDVIHWAPGLPKTRSGKIMRRVLRKIATKQEDELGDTSTLADPAVVQQLVELRGK</sequence>
<dbReference type="Proteomes" id="UP000247498">
    <property type="component" value="Unassembled WGS sequence"/>
</dbReference>
<accession>A0A2V0NYW3</accession>
<dbReference type="Gene3D" id="3.30.300.30">
    <property type="match status" value="1"/>
</dbReference>
<dbReference type="InParanoid" id="A0A2V0NYW3"/>
<dbReference type="PANTHER" id="PTHR24095:SF14">
    <property type="entry name" value="ACETYL-COENZYME A SYNTHETASE 1"/>
    <property type="match status" value="1"/>
</dbReference>
<keyword evidence="2 5" id="KW-0436">Ligase</keyword>
<dbReference type="Gene3D" id="3.40.50.12780">
    <property type="entry name" value="N-terminal domain of ligase-like"/>
    <property type="match status" value="1"/>
</dbReference>
<proteinExistence type="inferred from homology"/>
<gene>
    <name evidence="9" type="ORF">Rsub_05447</name>
</gene>
<dbReference type="EC" id="6.2.1.1" evidence="5"/>
<dbReference type="FunCoup" id="A0A2V0NYW3">
    <property type="interactions" value="1652"/>
</dbReference>
<dbReference type="GO" id="GO:0016208">
    <property type="term" value="F:AMP binding"/>
    <property type="evidence" value="ECO:0007669"/>
    <property type="project" value="InterPro"/>
</dbReference>
<dbReference type="InterPro" id="IPR042099">
    <property type="entry name" value="ANL_N_sf"/>
</dbReference>
<evidence type="ECO:0000256" key="2">
    <source>
        <dbReference type="ARBA" id="ARBA00022598"/>
    </source>
</evidence>
<dbReference type="STRING" id="307507.A0A2V0NYW3"/>
<dbReference type="NCBIfam" id="NF001208">
    <property type="entry name" value="PRK00174.1"/>
    <property type="match status" value="1"/>
</dbReference>
<dbReference type="Pfam" id="PF13193">
    <property type="entry name" value="AMP-binding_C"/>
    <property type="match status" value="1"/>
</dbReference>
<dbReference type="AlphaFoldDB" id="A0A2V0NYW3"/>
<organism evidence="9 10">
    <name type="scientific">Raphidocelis subcapitata</name>
    <dbReference type="NCBI Taxonomy" id="307507"/>
    <lineage>
        <taxon>Eukaryota</taxon>
        <taxon>Viridiplantae</taxon>
        <taxon>Chlorophyta</taxon>
        <taxon>core chlorophytes</taxon>
        <taxon>Chlorophyceae</taxon>
        <taxon>CS clade</taxon>
        <taxon>Sphaeropleales</taxon>
        <taxon>Selenastraceae</taxon>
        <taxon>Raphidocelis</taxon>
    </lineage>
</organism>
<keyword evidence="3 5" id="KW-0547">Nucleotide-binding</keyword>
<name>A0A2V0NYW3_9CHLO</name>
<reference evidence="9 10" key="1">
    <citation type="journal article" date="2018" name="Sci. Rep.">
        <title>Raphidocelis subcapitata (=Pseudokirchneriella subcapitata) provides an insight into genome evolution and environmental adaptations in the Sphaeropleales.</title>
        <authorList>
            <person name="Suzuki S."/>
            <person name="Yamaguchi H."/>
            <person name="Nakajima N."/>
            <person name="Kawachi M."/>
        </authorList>
    </citation>
    <scope>NUCLEOTIDE SEQUENCE [LARGE SCALE GENOMIC DNA]</scope>
    <source>
        <strain evidence="9 10">NIES-35</strain>
    </source>
</reference>
<dbReference type="Pfam" id="PF16177">
    <property type="entry name" value="ACAS_N"/>
    <property type="match status" value="1"/>
</dbReference>
<dbReference type="InterPro" id="IPR011904">
    <property type="entry name" value="Ac_CoA_lig"/>
</dbReference>
<evidence type="ECO:0000259" key="6">
    <source>
        <dbReference type="Pfam" id="PF00501"/>
    </source>
</evidence>
<dbReference type="PANTHER" id="PTHR24095">
    <property type="entry name" value="ACETYL-COENZYME A SYNTHETASE"/>
    <property type="match status" value="1"/>
</dbReference>
<dbReference type="FunFam" id="3.40.50.12780:FF:000001">
    <property type="entry name" value="Acetyl-coenzyme A synthetase"/>
    <property type="match status" value="1"/>
</dbReference>
<dbReference type="InterPro" id="IPR000873">
    <property type="entry name" value="AMP-dep_synth/lig_dom"/>
</dbReference>
<dbReference type="InterPro" id="IPR020845">
    <property type="entry name" value="AMP-binding_CS"/>
</dbReference>